<keyword evidence="6" id="KW-1185">Reference proteome</keyword>
<dbReference type="InterPro" id="IPR001854">
    <property type="entry name" value="Ribosomal_uL29"/>
</dbReference>
<dbReference type="NCBIfam" id="TIGR00012">
    <property type="entry name" value="L29"/>
    <property type="match status" value="1"/>
</dbReference>
<protein>
    <recommendedName>
        <fullName evidence="4">Large ribosomal subunit protein uL29</fullName>
    </recommendedName>
</protein>
<keyword evidence="2 4" id="KW-0689">Ribosomal protein</keyword>
<dbReference type="Gene3D" id="1.10.287.310">
    <property type="match status" value="1"/>
</dbReference>
<dbReference type="OrthoDB" id="11736at2157"/>
<dbReference type="InterPro" id="IPR036049">
    <property type="entry name" value="Ribosomal_uL29_sf"/>
</dbReference>
<gene>
    <name evidence="4" type="primary">rpl29</name>
    <name evidence="5" type="ORF">PAP_01745</name>
</gene>
<dbReference type="KEGG" id="ppac:PAP_01745"/>
<name>A0A075LWB4_9EURY</name>
<dbReference type="SUPFAM" id="SSF46561">
    <property type="entry name" value="Ribosomal protein L29 (L29p)"/>
    <property type="match status" value="1"/>
</dbReference>
<dbReference type="RefSeq" id="WP_048164337.1">
    <property type="nucleotide sequence ID" value="NZ_CP006019.1"/>
</dbReference>
<evidence type="ECO:0000313" key="5">
    <source>
        <dbReference type="EMBL" id="AIF68788.1"/>
    </source>
</evidence>
<dbReference type="STRING" id="1343739.PAP_01745"/>
<evidence type="ECO:0000256" key="2">
    <source>
        <dbReference type="ARBA" id="ARBA00022980"/>
    </source>
</evidence>
<dbReference type="EMBL" id="CP006019">
    <property type="protein sequence ID" value="AIF68788.1"/>
    <property type="molecule type" value="Genomic_DNA"/>
</dbReference>
<dbReference type="Proteomes" id="UP000027981">
    <property type="component" value="Chromosome"/>
</dbReference>
<dbReference type="InterPro" id="IPR018254">
    <property type="entry name" value="Ribosomal_uL29_CS"/>
</dbReference>
<dbReference type="eggNOG" id="arCOG00785">
    <property type="taxonomic scope" value="Archaea"/>
</dbReference>
<dbReference type="CDD" id="cd00427">
    <property type="entry name" value="Ribosomal_L29_HIP"/>
    <property type="match status" value="1"/>
</dbReference>
<evidence type="ECO:0000256" key="3">
    <source>
        <dbReference type="ARBA" id="ARBA00023274"/>
    </source>
</evidence>
<organism evidence="5 6">
    <name type="scientific">Palaeococcus pacificus DY20341</name>
    <dbReference type="NCBI Taxonomy" id="1343739"/>
    <lineage>
        <taxon>Archaea</taxon>
        <taxon>Methanobacteriati</taxon>
        <taxon>Methanobacteriota</taxon>
        <taxon>Thermococci</taxon>
        <taxon>Thermococcales</taxon>
        <taxon>Thermococcaceae</taxon>
        <taxon>Palaeococcus</taxon>
    </lineage>
</organism>
<sequence>MRPSEIREMSLEEIDAKIKEIRMELAKERGMLTMGTSLENPMKIRSLKRDLARLLTIRNEKVRGKR</sequence>
<dbReference type="GO" id="GO:0005840">
    <property type="term" value="C:ribosome"/>
    <property type="evidence" value="ECO:0007669"/>
    <property type="project" value="UniProtKB-KW"/>
</dbReference>
<evidence type="ECO:0000256" key="4">
    <source>
        <dbReference type="HAMAP-Rule" id="MF_00374"/>
    </source>
</evidence>
<proteinExistence type="inferred from homology"/>
<dbReference type="GO" id="GO:1990904">
    <property type="term" value="C:ribonucleoprotein complex"/>
    <property type="evidence" value="ECO:0007669"/>
    <property type="project" value="UniProtKB-KW"/>
</dbReference>
<comment type="similarity">
    <text evidence="1 4">Belongs to the universal ribosomal protein uL29 family.</text>
</comment>
<dbReference type="GO" id="GO:0003735">
    <property type="term" value="F:structural constituent of ribosome"/>
    <property type="evidence" value="ECO:0007669"/>
    <property type="project" value="InterPro"/>
</dbReference>
<evidence type="ECO:0000313" key="6">
    <source>
        <dbReference type="Proteomes" id="UP000027981"/>
    </source>
</evidence>
<keyword evidence="3 4" id="KW-0687">Ribonucleoprotein</keyword>
<dbReference type="PROSITE" id="PS00579">
    <property type="entry name" value="RIBOSOMAL_L29"/>
    <property type="match status" value="1"/>
</dbReference>
<reference evidence="5 6" key="2">
    <citation type="journal article" date="2015" name="Genome Announc.">
        <title>Complete Genome Sequence of Hyperthermophilic Piezophilic Archaeon Palaeococcus pacificus DY20341T, Isolated from Deep-Sea Hydrothermal Sediments.</title>
        <authorList>
            <person name="Zeng X."/>
            <person name="Jebbar M."/>
            <person name="Shao Z."/>
        </authorList>
    </citation>
    <scope>NUCLEOTIDE SEQUENCE [LARGE SCALE GENOMIC DNA]</scope>
    <source>
        <strain evidence="5 6">DY20341</strain>
    </source>
</reference>
<dbReference type="GO" id="GO:0006412">
    <property type="term" value="P:translation"/>
    <property type="evidence" value="ECO:0007669"/>
    <property type="project" value="UniProtKB-UniRule"/>
</dbReference>
<dbReference type="HAMAP" id="MF_00374">
    <property type="entry name" value="Ribosomal_uL29"/>
    <property type="match status" value="1"/>
</dbReference>
<dbReference type="Pfam" id="PF00831">
    <property type="entry name" value="Ribosomal_L29"/>
    <property type="match status" value="1"/>
</dbReference>
<dbReference type="AlphaFoldDB" id="A0A075LWB4"/>
<accession>A0A075LWB4</accession>
<dbReference type="HOGENOM" id="CLU_158491_2_2_2"/>
<dbReference type="GeneID" id="24841482"/>
<reference evidence="6" key="1">
    <citation type="submission" date="2013-06" db="EMBL/GenBank/DDBJ databases">
        <title>Complete Genome Sequence of Hyperthermophilic Palaeococcus pacificus DY20341T, Isolated from a Deep-Sea Hydrothermal Sediments.</title>
        <authorList>
            <person name="Zeng X."/>
            <person name="Shao Z."/>
        </authorList>
    </citation>
    <scope>NUCLEOTIDE SEQUENCE [LARGE SCALE GENOMIC DNA]</scope>
    <source>
        <strain evidence="6">DY20341</strain>
    </source>
</reference>
<evidence type="ECO:0000256" key="1">
    <source>
        <dbReference type="ARBA" id="ARBA00009254"/>
    </source>
</evidence>